<gene>
    <name evidence="2" type="ORF">DEIPH_ctg035orf0007</name>
</gene>
<name>A0A016QNE9_9DEIO</name>
<evidence type="ECO:0000256" key="1">
    <source>
        <dbReference type="SAM" id="MobiDB-lite"/>
    </source>
</evidence>
<dbReference type="RefSeq" id="WP_051517334.1">
    <property type="nucleotide sequence ID" value="NZ_JHAC01000034.1"/>
</dbReference>
<dbReference type="Proteomes" id="UP000020492">
    <property type="component" value="Unassembled WGS sequence"/>
</dbReference>
<evidence type="ECO:0000313" key="3">
    <source>
        <dbReference type="Proteomes" id="UP000020492"/>
    </source>
</evidence>
<reference evidence="2 3" key="1">
    <citation type="submission" date="2014-03" db="EMBL/GenBank/DDBJ databases">
        <title>Draft genome sequence of Deinococcus phoenicis 1P10ME.</title>
        <authorList>
            <person name="Stepanov V.G."/>
            <person name="Vaishampayan P."/>
            <person name="Venkateswaran K."/>
            <person name="Fox G.E."/>
        </authorList>
    </citation>
    <scope>NUCLEOTIDE SEQUENCE [LARGE SCALE GENOMIC DNA]</scope>
    <source>
        <strain evidence="2 3">1P10ME</strain>
    </source>
</reference>
<dbReference type="PATRIC" id="fig|1476583.3.peg.2349"/>
<feature type="region of interest" description="Disordered" evidence="1">
    <location>
        <begin position="44"/>
        <end position="72"/>
    </location>
</feature>
<organism evidence="2 3">
    <name type="scientific">Deinococcus phoenicis</name>
    <dbReference type="NCBI Taxonomy" id="1476583"/>
    <lineage>
        <taxon>Bacteria</taxon>
        <taxon>Thermotogati</taxon>
        <taxon>Deinococcota</taxon>
        <taxon>Deinococci</taxon>
        <taxon>Deinococcales</taxon>
        <taxon>Deinococcaceae</taxon>
        <taxon>Deinococcus</taxon>
    </lineage>
</organism>
<dbReference type="STRING" id="1476583.DEIPH_ctg035orf0007"/>
<dbReference type="InterPro" id="IPR021527">
    <property type="entry name" value="DUF2795"/>
</dbReference>
<dbReference type="Pfam" id="PF11387">
    <property type="entry name" value="DUF2795"/>
    <property type="match status" value="1"/>
</dbReference>
<proteinExistence type="predicted"/>
<dbReference type="EMBL" id="JHAC01000034">
    <property type="protein sequence ID" value="EYB67568.1"/>
    <property type="molecule type" value="Genomic_DNA"/>
</dbReference>
<protein>
    <recommendedName>
        <fullName evidence="4">DUF2795 domain-containing protein</fullName>
    </recommendedName>
</protein>
<dbReference type="OrthoDB" id="6161020at2"/>
<evidence type="ECO:0000313" key="2">
    <source>
        <dbReference type="EMBL" id="EYB67568.1"/>
    </source>
</evidence>
<comment type="caution">
    <text evidence="2">The sequence shown here is derived from an EMBL/GenBank/DDBJ whole genome shotgun (WGS) entry which is preliminary data.</text>
</comment>
<dbReference type="eggNOG" id="ENOG5033FKY">
    <property type="taxonomic scope" value="Bacteria"/>
</dbReference>
<dbReference type="AlphaFoldDB" id="A0A016QNE9"/>
<keyword evidence="3" id="KW-1185">Reference proteome</keyword>
<evidence type="ECO:0008006" key="4">
    <source>
        <dbReference type="Google" id="ProtNLM"/>
    </source>
</evidence>
<accession>A0A016QNE9</accession>
<sequence length="72" mass="7872">MAKINPIQLQKHLGGVDYPASKRDLMAAAERNGADDDVRAALEALPDEEYRTPTDVSHALGGQARDRKDGRK</sequence>